<reference evidence="1 2" key="1">
    <citation type="submission" date="2022-08" db="EMBL/GenBank/DDBJ databases">
        <title>Proteogenomics of the novel Dehalobacterium formicoaceticum strain EZ94 highlights a key role of methyltransferases during anaerobic dichloromethane degradation.</title>
        <authorList>
            <person name="Wasmund K."/>
        </authorList>
    </citation>
    <scope>NUCLEOTIDE SEQUENCE [LARGE SCALE GENOMIC DNA]</scope>
    <source>
        <strain evidence="1 2">EZ94</strain>
    </source>
</reference>
<dbReference type="EMBL" id="JANPWE010000011">
    <property type="protein sequence ID" value="MCR6546763.1"/>
    <property type="molecule type" value="Genomic_DNA"/>
</dbReference>
<sequence>MKTNNFMPDMMTVSVLDIPLQDLAKRNVKGMILDLDNTITEWNNPEIKDEMMHWFANLQQLGISACLLSNNKGPRVMEAAQKLGISYVSRATKPRRSGYRRAMEVLKTTEAETVVVGDQIFTDILGGNRTGLYTILVNPIGAKEFAGTKVNRCIERIFLKVAGIKRPK</sequence>
<dbReference type="Pfam" id="PF09419">
    <property type="entry name" value="PGP_phosphatase"/>
    <property type="match status" value="1"/>
</dbReference>
<name>A0ABT1Y7A1_9FIRM</name>
<evidence type="ECO:0000313" key="2">
    <source>
        <dbReference type="Proteomes" id="UP001524944"/>
    </source>
</evidence>
<dbReference type="NCBIfam" id="TIGR01662">
    <property type="entry name" value="HAD-SF-IIIA"/>
    <property type="match status" value="1"/>
</dbReference>
<proteinExistence type="predicted"/>
<dbReference type="InterPro" id="IPR023214">
    <property type="entry name" value="HAD_sf"/>
</dbReference>
<dbReference type="SUPFAM" id="SSF56784">
    <property type="entry name" value="HAD-like"/>
    <property type="match status" value="1"/>
</dbReference>
<gene>
    <name evidence="1" type="ORF">NVS47_14800</name>
</gene>
<accession>A0ABT1Y7A1</accession>
<dbReference type="NCBIfam" id="TIGR01668">
    <property type="entry name" value="YqeG_hyp_ppase"/>
    <property type="match status" value="1"/>
</dbReference>
<dbReference type="InterPro" id="IPR027706">
    <property type="entry name" value="PGP_Pase"/>
</dbReference>
<comment type="caution">
    <text evidence="1">The sequence shown here is derived from an EMBL/GenBank/DDBJ whole genome shotgun (WGS) entry which is preliminary data.</text>
</comment>
<keyword evidence="2" id="KW-1185">Reference proteome</keyword>
<dbReference type="InterPro" id="IPR006549">
    <property type="entry name" value="HAD-SF_hydro_IIIA"/>
</dbReference>
<dbReference type="InterPro" id="IPR036412">
    <property type="entry name" value="HAD-like_sf"/>
</dbReference>
<dbReference type="Proteomes" id="UP001524944">
    <property type="component" value="Unassembled WGS sequence"/>
</dbReference>
<organism evidence="1 2">
    <name type="scientific">Dehalobacterium formicoaceticum</name>
    <dbReference type="NCBI Taxonomy" id="51515"/>
    <lineage>
        <taxon>Bacteria</taxon>
        <taxon>Bacillati</taxon>
        <taxon>Bacillota</taxon>
        <taxon>Clostridia</taxon>
        <taxon>Eubacteriales</taxon>
        <taxon>Peptococcaceae</taxon>
        <taxon>Dehalobacterium</taxon>
    </lineage>
</organism>
<dbReference type="InterPro" id="IPR010021">
    <property type="entry name" value="PGPP1/Gep4"/>
</dbReference>
<protein>
    <submittedName>
        <fullName evidence="1">YqeG family HAD IIIA-type phosphatase</fullName>
    </submittedName>
</protein>
<dbReference type="CDD" id="cd16416">
    <property type="entry name" value="HAD_BsYqeG-like"/>
    <property type="match status" value="1"/>
</dbReference>
<dbReference type="Gene3D" id="3.40.50.1000">
    <property type="entry name" value="HAD superfamily/HAD-like"/>
    <property type="match status" value="1"/>
</dbReference>
<evidence type="ECO:0000313" key="1">
    <source>
        <dbReference type="EMBL" id="MCR6546763.1"/>
    </source>
</evidence>